<organism evidence="8 9">
    <name type="scientific">Vibrio caribbeanicus ATCC BAA-2122</name>
    <dbReference type="NCBI Taxonomy" id="796620"/>
    <lineage>
        <taxon>Bacteria</taxon>
        <taxon>Pseudomonadati</taxon>
        <taxon>Pseudomonadota</taxon>
        <taxon>Gammaproteobacteria</taxon>
        <taxon>Vibrionales</taxon>
        <taxon>Vibrionaceae</taxon>
        <taxon>Vibrio</taxon>
    </lineage>
</organism>
<dbReference type="STRING" id="796620.VIBC2010_09632"/>
<evidence type="ECO:0000256" key="1">
    <source>
        <dbReference type="ARBA" id="ARBA00004651"/>
    </source>
</evidence>
<evidence type="ECO:0000313" key="8">
    <source>
        <dbReference type="EMBL" id="EFP97527.1"/>
    </source>
</evidence>
<dbReference type="Pfam" id="PF02687">
    <property type="entry name" value="FtsX"/>
    <property type="match status" value="2"/>
</dbReference>
<keyword evidence="2" id="KW-1003">Cell membrane</keyword>
<keyword evidence="9" id="KW-1185">Reference proteome</keyword>
<evidence type="ECO:0000256" key="5">
    <source>
        <dbReference type="ARBA" id="ARBA00023136"/>
    </source>
</evidence>
<proteinExistence type="predicted"/>
<feature type="transmembrane region" description="Helical" evidence="6">
    <location>
        <begin position="350"/>
        <end position="371"/>
    </location>
</feature>
<feature type="transmembrane region" description="Helical" evidence="6">
    <location>
        <begin position="476"/>
        <end position="497"/>
    </location>
</feature>
<keyword evidence="4 6" id="KW-1133">Transmembrane helix</keyword>
<dbReference type="PANTHER" id="PTHR30287:SF2">
    <property type="entry name" value="BLL1001 PROTEIN"/>
    <property type="match status" value="1"/>
</dbReference>
<dbReference type="RefSeq" id="WP_009600389.1">
    <property type="nucleotide sequence ID" value="NZ_AEIU01000056.1"/>
</dbReference>
<name>E3BHD9_9VIBR</name>
<comment type="caution">
    <text evidence="8">The sequence shown here is derived from an EMBL/GenBank/DDBJ whole genome shotgun (WGS) entry which is preliminary data.</text>
</comment>
<dbReference type="PANTHER" id="PTHR30287">
    <property type="entry name" value="MEMBRANE COMPONENT OF PREDICTED ABC SUPERFAMILY METABOLITE UPTAKE TRANSPORTER"/>
    <property type="match status" value="1"/>
</dbReference>
<protein>
    <submittedName>
        <fullName evidence="8">ABC-type antimicrobial peptide transport system permease component</fullName>
    </submittedName>
</protein>
<feature type="domain" description="ABC3 transporter permease C-terminal" evidence="7">
    <location>
        <begin position="700"/>
        <end position="817"/>
    </location>
</feature>
<comment type="subcellular location">
    <subcellularLocation>
        <location evidence="1">Cell membrane</location>
        <topology evidence="1">Multi-pass membrane protein</topology>
    </subcellularLocation>
</comment>
<dbReference type="Proteomes" id="UP000002943">
    <property type="component" value="Unassembled WGS sequence"/>
</dbReference>
<evidence type="ECO:0000256" key="3">
    <source>
        <dbReference type="ARBA" id="ARBA00022692"/>
    </source>
</evidence>
<evidence type="ECO:0000256" key="6">
    <source>
        <dbReference type="SAM" id="Phobius"/>
    </source>
</evidence>
<dbReference type="OrthoDB" id="343744at2"/>
<feature type="transmembrane region" description="Helical" evidence="6">
    <location>
        <begin position="424"/>
        <end position="446"/>
    </location>
</feature>
<evidence type="ECO:0000313" key="9">
    <source>
        <dbReference type="Proteomes" id="UP000002943"/>
    </source>
</evidence>
<dbReference type="eggNOG" id="COG4591">
    <property type="taxonomic scope" value="Bacteria"/>
</dbReference>
<feature type="transmembrane region" description="Helical" evidence="6">
    <location>
        <begin position="252"/>
        <end position="275"/>
    </location>
</feature>
<feature type="transmembrane region" description="Helical" evidence="6">
    <location>
        <begin position="788"/>
        <end position="811"/>
    </location>
</feature>
<evidence type="ECO:0000256" key="2">
    <source>
        <dbReference type="ARBA" id="ARBA00022475"/>
    </source>
</evidence>
<evidence type="ECO:0000259" key="7">
    <source>
        <dbReference type="Pfam" id="PF02687"/>
    </source>
</evidence>
<dbReference type="GO" id="GO:0005886">
    <property type="term" value="C:plasma membrane"/>
    <property type="evidence" value="ECO:0007669"/>
    <property type="project" value="UniProtKB-SubCell"/>
</dbReference>
<dbReference type="eggNOG" id="COG0577">
    <property type="taxonomic scope" value="Bacteria"/>
</dbReference>
<sequence length="827" mass="91235">MMRVDAIHLKQVLKVFCSHYRYAPVQAIAILLGIILAVTLFVSVQAINDNAKRSYAQSTEPLSARAESLIIPAVGREYFSEEVYFTLRKAGISNLLPVLEGKVRDETGRRWGLQSVDLVAAINSQQLSQSRSSQSGYDSSLFSTGMPLGDLLSGEPIVLMSSAQVSSMGGLESSVFNDISVDIVRVPDEVGLGSRMLTDLSFGQTLLNASGKLSYIAIFEKDVKHVAGIVGDDGQWIMNNQAAELGTLTDSFHLNLTAMSLLAFIVGLFITYNGIKYSLIKRQKLMVQLQQVGVTPTALVYALLSELAILVAIGTILGFVLGIQLSHVLYPTVAMTLEQLYGATLLPGEWQGIWFFQALAFTSITLLVASWQHFRQAINQPLSSHTGFYQKPASMSSHQLVICALLLTGIGVAGLWQSEHHRWTMAWLGVLIVAIPLYIPYSLLFLTSLCEKRVRVGLWQYLFNELRELISPMSHAMMALLLAVTASIGMSTLVGSFESTLKSWLDQKLHADMYISAPAETISQLEQQLLRVDGVEKVYKQYSAEATLLGLPIIITSKDKASLEATTVFKERARQFWSHFYSGDMVAISEPTAIKLGLNLNSTITIDALKQSNVKVGAIFYDYGSPNGEVMIAPKIWFENGFNQRPDSLGLSTSSNINELKDDLIKRLDLNPNQMFDQAEIKSIALMIFAQTFSITRALNVITLMVAVVGLFTTCLMLIDARRAAIARLFALGVGRESLMALMVGQILFLVLFTLLIALPIGIFVGYVLTEVITLRAFGWSLEFILSWSNIFFIVFMTLVVSITATLLPIWRLVNRPLMVSLQSEVL</sequence>
<gene>
    <name evidence="8" type="ORF">VIBC2010_09632</name>
</gene>
<feature type="transmembrane region" description="Helical" evidence="6">
    <location>
        <begin position="739"/>
        <end position="768"/>
    </location>
</feature>
<dbReference type="EMBL" id="AEIU01000056">
    <property type="protein sequence ID" value="EFP97527.1"/>
    <property type="molecule type" value="Genomic_DNA"/>
</dbReference>
<feature type="transmembrane region" description="Helical" evidence="6">
    <location>
        <begin position="400"/>
        <end position="418"/>
    </location>
</feature>
<feature type="transmembrane region" description="Helical" evidence="6">
    <location>
        <begin position="21"/>
        <end position="44"/>
    </location>
</feature>
<feature type="transmembrane region" description="Helical" evidence="6">
    <location>
        <begin position="307"/>
        <end position="330"/>
    </location>
</feature>
<accession>E3BHD9</accession>
<keyword evidence="5 6" id="KW-0472">Membrane</keyword>
<reference evidence="8 9" key="1">
    <citation type="journal article" date="2012" name="Int. J. Syst. Evol. Microbiol.">
        <title>Vibrio caribbeanicus sp. nov., isolated from the marine sponge Scleritoderma cyanea.</title>
        <authorList>
            <person name="Hoffmann M."/>
            <person name="Monday S.R."/>
            <person name="Allard M.W."/>
            <person name="Strain E.A."/>
            <person name="Whittaker P."/>
            <person name="Naum M."/>
            <person name="McCarthy P.J."/>
            <person name="Lopez J.V."/>
            <person name="Fischer M."/>
            <person name="Brown E.W."/>
        </authorList>
    </citation>
    <scope>NUCLEOTIDE SEQUENCE [LARGE SCALE GENOMIC DNA]</scope>
    <source>
        <strain evidence="8 9">ATCC BAA-2122</strain>
    </source>
</reference>
<evidence type="ECO:0000256" key="4">
    <source>
        <dbReference type="ARBA" id="ARBA00022989"/>
    </source>
</evidence>
<dbReference type="InterPro" id="IPR038766">
    <property type="entry name" value="Membrane_comp_ABC_pdt"/>
</dbReference>
<keyword evidence="3 6" id="KW-0812">Transmembrane</keyword>
<dbReference type="AlphaFoldDB" id="E3BHD9"/>
<dbReference type="InterPro" id="IPR003838">
    <property type="entry name" value="ABC3_permease_C"/>
</dbReference>
<feature type="transmembrane region" description="Helical" evidence="6">
    <location>
        <begin position="698"/>
        <end position="719"/>
    </location>
</feature>
<feature type="domain" description="ABC3 transporter permease C-terminal" evidence="7">
    <location>
        <begin position="258"/>
        <end position="379"/>
    </location>
</feature>